<dbReference type="EMBL" id="JARQZJ010000064">
    <property type="protein sequence ID" value="KAK9880269.1"/>
    <property type="molecule type" value="Genomic_DNA"/>
</dbReference>
<feature type="binding site" evidence="18">
    <location>
        <position position="327"/>
    </location>
    <ligand>
        <name>ATP</name>
        <dbReference type="ChEBI" id="CHEBI:30616"/>
    </ligand>
</feature>
<dbReference type="SUPFAM" id="SSF53244">
    <property type="entry name" value="MurD-like peptide ligases, peptide-binding domain"/>
    <property type="match status" value="1"/>
</dbReference>
<evidence type="ECO:0000256" key="3">
    <source>
        <dbReference type="ARBA" id="ARBA00004496"/>
    </source>
</evidence>
<dbReference type="Proteomes" id="UP001431783">
    <property type="component" value="Unassembled WGS sequence"/>
</dbReference>
<evidence type="ECO:0000256" key="17">
    <source>
        <dbReference type="PIRNR" id="PIRNR038895"/>
    </source>
</evidence>
<comment type="catalytic activity">
    <reaction evidence="16 17">
        <text>(6S)-5,6,7,8-tetrahydrofolyl-(gamma-L-Glu)(n) + L-glutamate + ATP = (6S)-5,6,7,8-tetrahydrofolyl-(gamma-L-Glu)(n+1) + ADP + phosphate + H(+)</text>
        <dbReference type="Rhea" id="RHEA:10580"/>
        <dbReference type="Rhea" id="RHEA-COMP:14738"/>
        <dbReference type="Rhea" id="RHEA-COMP:14740"/>
        <dbReference type="ChEBI" id="CHEBI:15378"/>
        <dbReference type="ChEBI" id="CHEBI:29985"/>
        <dbReference type="ChEBI" id="CHEBI:30616"/>
        <dbReference type="ChEBI" id="CHEBI:43474"/>
        <dbReference type="ChEBI" id="CHEBI:141005"/>
        <dbReference type="ChEBI" id="CHEBI:456216"/>
        <dbReference type="EC" id="6.3.2.17"/>
    </reaction>
</comment>
<organism evidence="20 21">
    <name type="scientific">Henosepilachna vigintioctopunctata</name>
    <dbReference type="NCBI Taxonomy" id="420089"/>
    <lineage>
        <taxon>Eukaryota</taxon>
        <taxon>Metazoa</taxon>
        <taxon>Ecdysozoa</taxon>
        <taxon>Arthropoda</taxon>
        <taxon>Hexapoda</taxon>
        <taxon>Insecta</taxon>
        <taxon>Pterygota</taxon>
        <taxon>Neoptera</taxon>
        <taxon>Endopterygota</taxon>
        <taxon>Coleoptera</taxon>
        <taxon>Polyphaga</taxon>
        <taxon>Cucujiformia</taxon>
        <taxon>Coccinelloidea</taxon>
        <taxon>Coccinellidae</taxon>
        <taxon>Epilachninae</taxon>
        <taxon>Epilachnini</taxon>
        <taxon>Henosepilachna</taxon>
    </lineage>
</organism>
<dbReference type="PANTHER" id="PTHR11136:SF5">
    <property type="entry name" value="FOLYLPOLYGLUTAMATE SYNTHASE, MITOCHONDRIAL"/>
    <property type="match status" value="1"/>
</dbReference>
<dbReference type="GO" id="GO:0005759">
    <property type="term" value="C:mitochondrial matrix"/>
    <property type="evidence" value="ECO:0007669"/>
    <property type="project" value="UniProtKB-SubCell"/>
</dbReference>
<dbReference type="Gene3D" id="3.90.190.20">
    <property type="entry name" value="Mur ligase, C-terminal domain"/>
    <property type="match status" value="1"/>
</dbReference>
<dbReference type="GO" id="GO:0005829">
    <property type="term" value="C:cytosol"/>
    <property type="evidence" value="ECO:0007669"/>
    <property type="project" value="TreeGrafter"/>
</dbReference>
<evidence type="ECO:0000256" key="10">
    <source>
        <dbReference type="ARBA" id="ARBA00022741"/>
    </source>
</evidence>
<dbReference type="PROSITE" id="PS01012">
    <property type="entry name" value="FOLYLPOLYGLU_SYNT_2"/>
    <property type="match status" value="1"/>
</dbReference>
<evidence type="ECO:0000256" key="19">
    <source>
        <dbReference type="PIRSR" id="PIRSR038895-2"/>
    </source>
</evidence>
<feature type="binding site" evidence="19">
    <location>
        <position position="214"/>
    </location>
    <ligand>
        <name>Mg(2+)</name>
        <dbReference type="ChEBI" id="CHEBI:18420"/>
        <label>1</label>
    </ligand>
</feature>
<keyword evidence="11" id="KW-0999">Mitochondrion inner membrane</keyword>
<keyword evidence="10 18" id="KW-0547">Nucleotide-binding</keyword>
<keyword evidence="12 18" id="KW-0067">ATP-binding</keyword>
<gene>
    <name evidence="20" type="ORF">WA026_010142</name>
</gene>
<evidence type="ECO:0000256" key="13">
    <source>
        <dbReference type="ARBA" id="ARBA00022842"/>
    </source>
</evidence>
<dbReference type="Gene3D" id="3.40.1190.10">
    <property type="entry name" value="Mur-like, catalytic domain"/>
    <property type="match status" value="1"/>
</dbReference>
<evidence type="ECO:0000256" key="1">
    <source>
        <dbReference type="ARBA" id="ARBA00004273"/>
    </source>
</evidence>
<keyword evidence="15" id="KW-0472">Membrane</keyword>
<evidence type="ECO:0000256" key="5">
    <source>
        <dbReference type="ARBA" id="ARBA00008276"/>
    </source>
</evidence>
<evidence type="ECO:0000256" key="9">
    <source>
        <dbReference type="ARBA" id="ARBA00022723"/>
    </source>
</evidence>
<reference evidence="20 21" key="1">
    <citation type="submission" date="2023-03" db="EMBL/GenBank/DDBJ databases">
        <title>Genome insight into feeding habits of ladybird beetles.</title>
        <authorList>
            <person name="Li H.-S."/>
            <person name="Huang Y.-H."/>
            <person name="Pang H."/>
        </authorList>
    </citation>
    <scope>NUCLEOTIDE SEQUENCE [LARGE SCALE GENOMIC DNA]</scope>
    <source>
        <strain evidence="20">SYSU_2023b</strain>
        <tissue evidence="20">Whole body</tissue>
    </source>
</reference>
<keyword evidence="7 17" id="KW-0554">One-carbon metabolism</keyword>
<dbReference type="InterPro" id="IPR036615">
    <property type="entry name" value="Mur_ligase_C_dom_sf"/>
</dbReference>
<dbReference type="GO" id="GO:0005524">
    <property type="term" value="F:ATP binding"/>
    <property type="evidence" value="ECO:0007669"/>
    <property type="project" value="UniProtKB-KW"/>
</dbReference>
<dbReference type="NCBIfam" id="TIGR01499">
    <property type="entry name" value="folC"/>
    <property type="match status" value="1"/>
</dbReference>
<comment type="subcellular location">
    <subcellularLocation>
        <location evidence="3">Cytoplasm</location>
    </subcellularLocation>
    <subcellularLocation>
        <location evidence="1">Mitochondrion inner membrane</location>
    </subcellularLocation>
    <subcellularLocation>
        <location evidence="2">Mitochondrion matrix</location>
    </subcellularLocation>
</comment>
<evidence type="ECO:0000256" key="14">
    <source>
        <dbReference type="ARBA" id="ARBA00023128"/>
    </source>
</evidence>
<dbReference type="AlphaFoldDB" id="A0AAW1UHU7"/>
<keyword evidence="13 19" id="KW-0460">Magnesium</keyword>
<evidence type="ECO:0000256" key="16">
    <source>
        <dbReference type="ARBA" id="ARBA00047493"/>
    </source>
</evidence>
<evidence type="ECO:0000256" key="18">
    <source>
        <dbReference type="PIRSR" id="PIRSR038895-1"/>
    </source>
</evidence>
<keyword evidence="8 17" id="KW-0436">Ligase</keyword>
<comment type="cofactor">
    <cofactor evidence="17">
        <name>a monovalent cation</name>
        <dbReference type="ChEBI" id="CHEBI:60242"/>
    </cofactor>
    <text evidence="17">A monovalent cation.</text>
</comment>
<dbReference type="GO" id="GO:0006730">
    <property type="term" value="P:one-carbon metabolic process"/>
    <property type="evidence" value="ECO:0007669"/>
    <property type="project" value="UniProtKB-KW"/>
</dbReference>
<evidence type="ECO:0000256" key="15">
    <source>
        <dbReference type="ARBA" id="ARBA00023136"/>
    </source>
</evidence>
<dbReference type="GO" id="GO:0004326">
    <property type="term" value="F:tetrahydrofolylpolyglutamate synthase activity"/>
    <property type="evidence" value="ECO:0007669"/>
    <property type="project" value="UniProtKB-EC"/>
</dbReference>
<evidence type="ECO:0000256" key="8">
    <source>
        <dbReference type="ARBA" id="ARBA00022598"/>
    </source>
</evidence>
<comment type="caution">
    <text evidence="20">The sequence shown here is derived from an EMBL/GenBank/DDBJ whole genome shotgun (WGS) entry which is preliminary data.</text>
</comment>
<sequence>MFKNFIRRFHCISKLNNMYQESNMHQVNPNYEEAIKTLNTLQSNSKSLTDQNKNTASNPVEKLEKVRKYINRTGLTSNDISKLPVIHVSGTKGKGSTCAFCESILRHHGYKTGFFSSPHLLEVRERIRINGVPISKAIFSEFFWKIYESLNDQKDNPGDMPFYFQFLFIMAVHIFLHKKVEVAIIEVGIGGEYDPTNIVTCVPVAGITSLGFDHTSVLGNTIESISWNKAGIMKPGSKVFTVTQPEKAYNVLSQRSVERQCSLCVVDNALNIPIMTKYPRSIQTNISLAIQMAEAWMLSNPPDANNKTLLDIDVLKRSIEECQWPGRYEIRQEKNMRYYIDGAHTLESIAICIEWYLNDLKNRHGKKVLLFNLTGGRNCEDFFKLLLKCQFDTVIFVPNAATSSNESADNINLVLPVGDQLSNCYTYKDKWSNMSSNEGDVQVFPSVQDAVNYMNNEEKYNVLATGSLHLVGAVLTLLNPNLNEGMDYAIP</sequence>
<evidence type="ECO:0000313" key="21">
    <source>
        <dbReference type="Proteomes" id="UP001431783"/>
    </source>
</evidence>
<dbReference type="EC" id="6.3.2.17" evidence="17"/>
<evidence type="ECO:0000256" key="6">
    <source>
        <dbReference type="ARBA" id="ARBA00022490"/>
    </source>
</evidence>
<evidence type="ECO:0000313" key="20">
    <source>
        <dbReference type="EMBL" id="KAK9880269.1"/>
    </source>
</evidence>
<keyword evidence="6" id="KW-0963">Cytoplasm</keyword>
<dbReference type="InterPro" id="IPR023600">
    <property type="entry name" value="Folylpolyglutamate_synth_euk"/>
</dbReference>
<keyword evidence="14" id="KW-0496">Mitochondrion</keyword>
<dbReference type="InterPro" id="IPR036565">
    <property type="entry name" value="Mur-like_cat_sf"/>
</dbReference>
<evidence type="ECO:0000256" key="4">
    <source>
        <dbReference type="ARBA" id="ARBA00005150"/>
    </source>
</evidence>
<proteinExistence type="inferred from homology"/>
<name>A0AAW1UHU7_9CUCU</name>
<dbReference type="GO" id="GO:0046872">
    <property type="term" value="F:metal ion binding"/>
    <property type="evidence" value="ECO:0007669"/>
    <property type="project" value="UniProtKB-KW"/>
</dbReference>
<dbReference type="PIRSF" id="PIRSF038895">
    <property type="entry name" value="FPGS"/>
    <property type="match status" value="1"/>
</dbReference>
<comment type="similarity">
    <text evidence="5 17">Belongs to the folylpolyglutamate synthase family.</text>
</comment>
<comment type="pathway">
    <text evidence="4 17">Cofactor biosynthesis; tetrahydrofolylpolyglutamate biosynthesis.</text>
</comment>
<feature type="binding site" evidence="19">
    <location>
        <position position="117"/>
    </location>
    <ligand>
        <name>Mg(2+)</name>
        <dbReference type="ChEBI" id="CHEBI:18420"/>
        <label>1</label>
    </ligand>
</feature>
<dbReference type="GO" id="GO:0005743">
    <property type="term" value="C:mitochondrial inner membrane"/>
    <property type="evidence" value="ECO:0007669"/>
    <property type="project" value="UniProtKB-SubCell"/>
</dbReference>
<evidence type="ECO:0000256" key="12">
    <source>
        <dbReference type="ARBA" id="ARBA00022840"/>
    </source>
</evidence>
<dbReference type="PANTHER" id="PTHR11136">
    <property type="entry name" value="FOLYLPOLYGLUTAMATE SYNTHASE-RELATED"/>
    <property type="match status" value="1"/>
</dbReference>
<dbReference type="PROSITE" id="PS01011">
    <property type="entry name" value="FOLYLPOLYGLU_SYNT_1"/>
    <property type="match status" value="1"/>
</dbReference>
<dbReference type="InterPro" id="IPR001645">
    <property type="entry name" value="Folylpolyglutamate_synth"/>
</dbReference>
<accession>A0AAW1UHU7</accession>
<dbReference type="InterPro" id="IPR018109">
    <property type="entry name" value="Folylpolyglutamate_synth_CS"/>
</dbReference>
<keyword evidence="9 19" id="KW-0479">Metal-binding</keyword>
<evidence type="ECO:0000256" key="7">
    <source>
        <dbReference type="ARBA" id="ARBA00022563"/>
    </source>
</evidence>
<feature type="binding site" evidence="18">
    <location>
        <position position="341"/>
    </location>
    <ligand>
        <name>ATP</name>
        <dbReference type="ChEBI" id="CHEBI:30616"/>
    </ligand>
</feature>
<keyword evidence="21" id="KW-1185">Reference proteome</keyword>
<evidence type="ECO:0000256" key="2">
    <source>
        <dbReference type="ARBA" id="ARBA00004305"/>
    </source>
</evidence>
<evidence type="ECO:0000256" key="11">
    <source>
        <dbReference type="ARBA" id="ARBA00022792"/>
    </source>
</evidence>
<dbReference type="SUPFAM" id="SSF53623">
    <property type="entry name" value="MurD-like peptide ligases, catalytic domain"/>
    <property type="match status" value="1"/>
</dbReference>
<comment type="function">
    <text evidence="17">Catalyzes conversion of folates to polyglutamate derivatives allowing concentration of folate compounds in the cell and the intracellular retention of these cofactors, which are important substrates for most of the folate-dependent enzymes that are involved in one-carbon transfer reactions involved in purine, pyrimidine and amino acid synthesis.</text>
</comment>
<feature type="binding site" evidence="19">
    <location>
        <position position="186"/>
    </location>
    <ligand>
        <name>Mg(2+)</name>
        <dbReference type="ChEBI" id="CHEBI:18420"/>
        <label>1</label>
    </ligand>
</feature>
<protein>
    <recommendedName>
        <fullName evidence="17">Folylpolyglutamate synthase</fullName>
        <ecNumber evidence="17">6.3.2.17</ecNumber>
    </recommendedName>
    <alternativeName>
        <fullName evidence="17">Folylpoly-gamma-glutamate synthetase</fullName>
    </alternativeName>
    <alternativeName>
        <fullName evidence="17">Tetrahydrofolylpolyglutamate synthase</fullName>
    </alternativeName>
</protein>